<dbReference type="SUPFAM" id="SSF52540">
    <property type="entry name" value="P-loop containing nucleoside triphosphate hydrolases"/>
    <property type="match status" value="1"/>
</dbReference>
<dbReference type="InterPro" id="IPR000642">
    <property type="entry name" value="Peptidase_M41"/>
</dbReference>
<dbReference type="PANTHER" id="PTHR23076:SF97">
    <property type="entry name" value="ATP-DEPENDENT ZINC METALLOPROTEASE YME1L1"/>
    <property type="match status" value="1"/>
</dbReference>
<evidence type="ECO:0000256" key="15">
    <source>
        <dbReference type="HAMAP-Rule" id="MF_01458"/>
    </source>
</evidence>
<dbReference type="NCBIfam" id="TIGR01241">
    <property type="entry name" value="FtsH_fam"/>
    <property type="match status" value="1"/>
</dbReference>
<dbReference type="GO" id="GO:0008270">
    <property type="term" value="F:zinc ion binding"/>
    <property type="evidence" value="ECO:0007669"/>
    <property type="project" value="UniProtKB-UniRule"/>
</dbReference>
<keyword evidence="10 15" id="KW-0067">ATP-binding</keyword>
<dbReference type="PROSITE" id="PS00674">
    <property type="entry name" value="AAA"/>
    <property type="match status" value="1"/>
</dbReference>
<evidence type="ECO:0000256" key="7">
    <source>
        <dbReference type="ARBA" id="ARBA00022741"/>
    </source>
</evidence>
<comment type="similarity">
    <text evidence="14 15">In the central section; belongs to the AAA ATPase family.</text>
</comment>
<comment type="caution">
    <text evidence="18">The sequence shown here is derived from an EMBL/GenBank/DDBJ whole genome shotgun (WGS) entry which is preliminary data.</text>
</comment>
<evidence type="ECO:0000313" key="19">
    <source>
        <dbReference type="Proteomes" id="UP000751518"/>
    </source>
</evidence>
<feature type="domain" description="AAA+ ATPase" evidence="17">
    <location>
        <begin position="212"/>
        <end position="351"/>
    </location>
</feature>
<evidence type="ECO:0000256" key="8">
    <source>
        <dbReference type="ARBA" id="ARBA00022801"/>
    </source>
</evidence>
<dbReference type="FunFam" id="3.40.50.300:FF:000001">
    <property type="entry name" value="ATP-dependent zinc metalloprotease FtsH"/>
    <property type="match status" value="1"/>
</dbReference>
<dbReference type="GO" id="GO:0016887">
    <property type="term" value="F:ATP hydrolysis activity"/>
    <property type="evidence" value="ECO:0007669"/>
    <property type="project" value="UniProtKB-UniRule"/>
</dbReference>
<sequence>MNLSNKQKPAQNNWLRLLRTFAIYLIVTVVIVYGVGLLLGGNTEGFFGSDVQEVPLSRVVELVNNKQVESITVEDGSLTVKTKEGASLTSQKEDTGSMYEVLAQAGVSDDAIRMVSIEVKKPLFSGVLGLLLGSLLPMLVVVAFFFIIFRQAGKNAGGVFDFGKITARGPEQGKKNIGFKDAAGVDEAIKELEEVVDFLRNPEKYRRLGARIPKGVLLIGPAGTGKTLLAQAVANEAKVPFYSMAGSEFMEMLVGVGASRVRDLFKQAKEHAPALIFIDEVESIGRQRGKNVMSSHGEQEQTLNQILVEMDGFNPNDNVIVVAATNRPDLLDPALTRPGRFDRRVVLQLPDIKGREDIIHIHSRNKPIAKDVDLSKVAKMTVGFSGAEIENMLNESAILAAANGKNEISGYEIKESITKVKLGRERRHIQSDEDKRITAYHEAGHAIVANSIPKMDPVQRVSIVSRGLALGFTEINPEMDRSHQTRTDIMNKITALLGGRAAEELIFNDRTVGAGSDLEQASSLAFRMVNEFGMSDLGPTAFVYKNTQDAYDSILGTTHYSEATLAKIDEQVRQIIDHCYKIASDILLNRRDVLDRVVEALLKEETIEQEEFEQIVKAS</sequence>
<evidence type="ECO:0000256" key="6">
    <source>
        <dbReference type="ARBA" id="ARBA00022723"/>
    </source>
</evidence>
<evidence type="ECO:0000256" key="2">
    <source>
        <dbReference type="ARBA" id="ARBA00010044"/>
    </source>
</evidence>
<dbReference type="Gene3D" id="1.10.8.60">
    <property type="match status" value="1"/>
</dbReference>
<dbReference type="PANTHER" id="PTHR23076">
    <property type="entry name" value="METALLOPROTEASE M41 FTSH"/>
    <property type="match status" value="1"/>
</dbReference>
<evidence type="ECO:0000256" key="16">
    <source>
        <dbReference type="RuleBase" id="RU003651"/>
    </source>
</evidence>
<dbReference type="GO" id="GO:0004176">
    <property type="term" value="F:ATP-dependent peptidase activity"/>
    <property type="evidence" value="ECO:0007669"/>
    <property type="project" value="InterPro"/>
</dbReference>
<dbReference type="InterPro" id="IPR003593">
    <property type="entry name" value="AAA+_ATPase"/>
</dbReference>
<keyword evidence="6 15" id="KW-0479">Metal-binding</keyword>
<comment type="function">
    <text evidence="15">Acts as a processive, ATP-dependent zinc metallopeptidase for both cytoplasmic and membrane proteins. Plays a role in the quality control of integral membrane proteins.</text>
</comment>
<reference evidence="18" key="2">
    <citation type="journal article" date="2021" name="Microbiome">
        <title>Successional dynamics and alternative stable states in a saline activated sludge microbial community over 9 years.</title>
        <authorList>
            <person name="Wang Y."/>
            <person name="Ye J."/>
            <person name="Ju F."/>
            <person name="Liu L."/>
            <person name="Boyd J.A."/>
            <person name="Deng Y."/>
            <person name="Parks D.H."/>
            <person name="Jiang X."/>
            <person name="Yin X."/>
            <person name="Woodcroft B.J."/>
            <person name="Tyson G.W."/>
            <person name="Hugenholtz P."/>
            <person name="Polz M.F."/>
            <person name="Zhang T."/>
        </authorList>
    </citation>
    <scope>NUCLEOTIDE SEQUENCE</scope>
    <source>
        <strain evidence="18">HKST-UBA03</strain>
    </source>
</reference>
<dbReference type="EC" id="3.4.24.-" evidence="15"/>
<keyword evidence="13 15" id="KW-0472">Membrane</keyword>
<dbReference type="InterPro" id="IPR027417">
    <property type="entry name" value="P-loop_NTPase"/>
</dbReference>
<keyword evidence="5 15" id="KW-0812">Transmembrane</keyword>
<keyword evidence="3 15" id="KW-1003">Cell membrane</keyword>
<comment type="caution">
    <text evidence="15">Lacks conserved residue(s) required for the propagation of feature annotation.</text>
</comment>
<keyword evidence="7 15" id="KW-0547">Nucleotide-binding</keyword>
<dbReference type="GO" id="GO:0004222">
    <property type="term" value="F:metalloendopeptidase activity"/>
    <property type="evidence" value="ECO:0007669"/>
    <property type="project" value="InterPro"/>
</dbReference>
<dbReference type="FunFam" id="1.20.58.760:FF:000001">
    <property type="entry name" value="ATP-dependent zinc metalloprotease FtsH"/>
    <property type="match status" value="1"/>
</dbReference>
<feature type="binding site" evidence="15">
    <location>
        <position position="441"/>
    </location>
    <ligand>
        <name>Zn(2+)</name>
        <dbReference type="ChEBI" id="CHEBI:29105"/>
        <note>catalytic</note>
    </ligand>
</feature>
<keyword evidence="9 15" id="KW-0862">Zinc</keyword>
<evidence type="ECO:0000256" key="9">
    <source>
        <dbReference type="ARBA" id="ARBA00022833"/>
    </source>
</evidence>
<dbReference type="FunFam" id="1.10.8.60:FF:000001">
    <property type="entry name" value="ATP-dependent zinc metalloprotease FtsH"/>
    <property type="match status" value="1"/>
</dbReference>
<dbReference type="EMBL" id="JAGQKZ010000009">
    <property type="protein sequence ID" value="MCA9391893.1"/>
    <property type="molecule type" value="Genomic_DNA"/>
</dbReference>
<dbReference type="SMART" id="SM00382">
    <property type="entry name" value="AAA"/>
    <property type="match status" value="1"/>
</dbReference>
<dbReference type="GO" id="GO:0030163">
    <property type="term" value="P:protein catabolic process"/>
    <property type="evidence" value="ECO:0007669"/>
    <property type="project" value="UniProtKB-UniRule"/>
</dbReference>
<dbReference type="Gene3D" id="3.40.50.300">
    <property type="entry name" value="P-loop containing nucleotide triphosphate hydrolases"/>
    <property type="match status" value="1"/>
</dbReference>
<evidence type="ECO:0000256" key="3">
    <source>
        <dbReference type="ARBA" id="ARBA00022475"/>
    </source>
</evidence>
<dbReference type="AlphaFoldDB" id="A0A955LK62"/>
<dbReference type="Pfam" id="PF00004">
    <property type="entry name" value="AAA"/>
    <property type="match status" value="1"/>
</dbReference>
<organism evidence="18 19">
    <name type="scientific">candidate division WWE3 bacterium</name>
    <dbReference type="NCBI Taxonomy" id="2053526"/>
    <lineage>
        <taxon>Bacteria</taxon>
        <taxon>Katanobacteria</taxon>
    </lineage>
</organism>
<evidence type="ECO:0000256" key="1">
    <source>
        <dbReference type="ARBA" id="ARBA00004370"/>
    </source>
</evidence>
<keyword evidence="8 15" id="KW-0378">Hydrolase</keyword>
<gene>
    <name evidence="15 18" type="primary">ftsH</name>
    <name evidence="18" type="ORF">KC614_01665</name>
</gene>
<evidence type="ECO:0000256" key="4">
    <source>
        <dbReference type="ARBA" id="ARBA00022670"/>
    </source>
</evidence>
<dbReference type="GO" id="GO:0005886">
    <property type="term" value="C:plasma membrane"/>
    <property type="evidence" value="ECO:0007669"/>
    <property type="project" value="UniProtKB-SubCell"/>
</dbReference>
<dbReference type="SUPFAM" id="SSF140990">
    <property type="entry name" value="FtsH protease domain-like"/>
    <property type="match status" value="1"/>
</dbReference>
<keyword evidence="4 15" id="KW-0645">Protease</keyword>
<proteinExistence type="inferred from homology"/>
<evidence type="ECO:0000256" key="14">
    <source>
        <dbReference type="ARBA" id="ARBA00061570"/>
    </source>
</evidence>
<dbReference type="InterPro" id="IPR003959">
    <property type="entry name" value="ATPase_AAA_core"/>
</dbReference>
<reference evidence="18" key="1">
    <citation type="submission" date="2020-04" db="EMBL/GenBank/DDBJ databases">
        <authorList>
            <person name="Zhang T."/>
        </authorList>
    </citation>
    <scope>NUCLEOTIDE SEQUENCE</scope>
    <source>
        <strain evidence="18">HKST-UBA03</strain>
    </source>
</reference>
<accession>A0A955LK62</accession>
<keyword evidence="12 15" id="KW-0482">Metalloprotease</keyword>
<comment type="subcellular location">
    <subcellularLocation>
        <location evidence="15">Cell membrane</location>
        <topology evidence="15">Multi-pass membrane protein</topology>
        <orientation evidence="15">Cytoplasmic side</orientation>
    </subcellularLocation>
    <subcellularLocation>
        <location evidence="1">Membrane</location>
    </subcellularLocation>
</comment>
<comment type="similarity">
    <text evidence="2 15">In the C-terminal section; belongs to the peptidase M41 family.</text>
</comment>
<feature type="transmembrane region" description="Helical" evidence="15">
    <location>
        <begin position="21"/>
        <end position="40"/>
    </location>
</feature>
<feature type="binding site" evidence="15">
    <location>
        <position position="445"/>
    </location>
    <ligand>
        <name>Zn(2+)</name>
        <dbReference type="ChEBI" id="CHEBI:29105"/>
        <note>catalytic</note>
    </ligand>
</feature>
<dbReference type="InterPro" id="IPR041569">
    <property type="entry name" value="AAA_lid_3"/>
</dbReference>
<feature type="binding site" evidence="15">
    <location>
        <position position="517"/>
    </location>
    <ligand>
        <name>Zn(2+)</name>
        <dbReference type="ChEBI" id="CHEBI:29105"/>
        <note>catalytic</note>
    </ligand>
</feature>
<evidence type="ECO:0000256" key="12">
    <source>
        <dbReference type="ARBA" id="ARBA00023049"/>
    </source>
</evidence>
<evidence type="ECO:0000259" key="17">
    <source>
        <dbReference type="SMART" id="SM00382"/>
    </source>
</evidence>
<dbReference type="Gene3D" id="1.20.58.760">
    <property type="entry name" value="Peptidase M41"/>
    <property type="match status" value="1"/>
</dbReference>
<dbReference type="GO" id="GO:0005524">
    <property type="term" value="F:ATP binding"/>
    <property type="evidence" value="ECO:0007669"/>
    <property type="project" value="UniProtKB-UniRule"/>
</dbReference>
<dbReference type="Pfam" id="PF17862">
    <property type="entry name" value="AAA_lid_3"/>
    <property type="match status" value="1"/>
</dbReference>
<dbReference type="Proteomes" id="UP000751518">
    <property type="component" value="Unassembled WGS sequence"/>
</dbReference>
<dbReference type="InterPro" id="IPR037219">
    <property type="entry name" value="Peptidase_M41-like"/>
</dbReference>
<feature type="active site" evidence="15">
    <location>
        <position position="442"/>
    </location>
</feature>
<dbReference type="CDD" id="cd19501">
    <property type="entry name" value="RecA-like_FtsH"/>
    <property type="match status" value="1"/>
</dbReference>
<evidence type="ECO:0000313" key="18">
    <source>
        <dbReference type="EMBL" id="MCA9391893.1"/>
    </source>
</evidence>
<comment type="subunit">
    <text evidence="15">Homohexamer.</text>
</comment>
<evidence type="ECO:0000256" key="11">
    <source>
        <dbReference type="ARBA" id="ARBA00022989"/>
    </source>
</evidence>
<evidence type="ECO:0000256" key="5">
    <source>
        <dbReference type="ARBA" id="ARBA00022692"/>
    </source>
</evidence>
<keyword evidence="11 15" id="KW-1133">Transmembrane helix</keyword>
<evidence type="ECO:0000256" key="13">
    <source>
        <dbReference type="ARBA" id="ARBA00023136"/>
    </source>
</evidence>
<dbReference type="Pfam" id="PF06480">
    <property type="entry name" value="FtsH_ext"/>
    <property type="match status" value="1"/>
</dbReference>
<protein>
    <recommendedName>
        <fullName evidence="15">ATP-dependent zinc metalloprotease FtsH</fullName>
        <ecNumber evidence="15">3.4.24.-</ecNumber>
    </recommendedName>
</protein>
<evidence type="ECO:0000256" key="10">
    <source>
        <dbReference type="ARBA" id="ARBA00022840"/>
    </source>
</evidence>
<feature type="transmembrane region" description="Helical" evidence="15">
    <location>
        <begin position="123"/>
        <end position="149"/>
    </location>
</feature>
<comment type="cofactor">
    <cofactor evidence="15">
        <name>Zn(2+)</name>
        <dbReference type="ChEBI" id="CHEBI:29105"/>
    </cofactor>
    <text evidence="15">Binds 1 zinc ion per subunit.</text>
</comment>
<dbReference type="InterPro" id="IPR011546">
    <property type="entry name" value="Pept_M41_FtsH_extracell"/>
</dbReference>
<dbReference type="HAMAP" id="MF_01458">
    <property type="entry name" value="FtsH"/>
    <property type="match status" value="1"/>
</dbReference>
<dbReference type="InterPro" id="IPR003960">
    <property type="entry name" value="ATPase_AAA_CS"/>
</dbReference>
<comment type="similarity">
    <text evidence="16">Belongs to the AAA ATPase family.</text>
</comment>
<dbReference type="InterPro" id="IPR005936">
    <property type="entry name" value="FtsH"/>
</dbReference>
<name>A0A955LK62_UNCKA</name>
<dbReference type="Pfam" id="PF01434">
    <property type="entry name" value="Peptidase_M41"/>
    <property type="match status" value="1"/>
</dbReference>
<dbReference type="GO" id="GO:0006508">
    <property type="term" value="P:proteolysis"/>
    <property type="evidence" value="ECO:0007669"/>
    <property type="project" value="UniProtKB-KW"/>
</dbReference>